<reference evidence="1" key="1">
    <citation type="submission" date="2022-03" db="EMBL/GenBank/DDBJ databases">
        <title>Draft genome sequence of Aduncisulcus paluster, a free-living microaerophilic Fornicata.</title>
        <authorList>
            <person name="Yuyama I."/>
            <person name="Kume K."/>
            <person name="Tamura T."/>
            <person name="Inagaki Y."/>
            <person name="Hashimoto T."/>
        </authorList>
    </citation>
    <scope>NUCLEOTIDE SEQUENCE</scope>
    <source>
        <strain evidence="1">NY0171</strain>
    </source>
</reference>
<evidence type="ECO:0008006" key="3">
    <source>
        <dbReference type="Google" id="ProtNLM"/>
    </source>
</evidence>
<name>A0ABQ5K045_9EUKA</name>
<dbReference type="Proteomes" id="UP001057375">
    <property type="component" value="Unassembled WGS sequence"/>
</dbReference>
<comment type="caution">
    <text evidence="1">The sequence shown here is derived from an EMBL/GenBank/DDBJ whole genome shotgun (WGS) entry which is preliminary data.</text>
</comment>
<proteinExistence type="predicted"/>
<protein>
    <recommendedName>
        <fullName evidence="3">NF-X1-type zinc finger protein NFXL1</fullName>
    </recommendedName>
</protein>
<accession>A0ABQ5K045</accession>
<dbReference type="EMBL" id="BQXS01012342">
    <property type="protein sequence ID" value="GKT21761.1"/>
    <property type="molecule type" value="Genomic_DNA"/>
</dbReference>
<gene>
    <name evidence="1" type="ORF">ADUPG1_011977</name>
</gene>
<evidence type="ECO:0000313" key="2">
    <source>
        <dbReference type="Proteomes" id="UP001057375"/>
    </source>
</evidence>
<organism evidence="1 2">
    <name type="scientific">Aduncisulcus paluster</name>
    <dbReference type="NCBI Taxonomy" id="2918883"/>
    <lineage>
        <taxon>Eukaryota</taxon>
        <taxon>Metamonada</taxon>
        <taxon>Carpediemonas-like organisms</taxon>
        <taxon>Aduncisulcus</taxon>
    </lineage>
</organism>
<sequence>MDYDKKTIRDKAEVHRLYRVDNPKNPISAVPHVHCHIKEFEDKFYSENPKYESHKLRRRLMSSEHTILADRLKLYPYQPTCPCPCGLLKPCGHACVQSCGHSYICTNYRCMTQLYANCKVCGHPIKYFCHEKVPGPCKRICGKPCGRCGRKCQERCHAGPCKCTYICNKPLKCGHKCSISCFEHSKAIENGTPLKCKCNAPCEFKCPHSSCSRKCADPCTRCVERCVNACKHRSCSNLCSNPCSVSGCDFSCDKKLPCGCACRGLCGEACPPCPIHEAEAYKKARSFELGEEFISDILRKDPKRRVYYFKECEKVNRRSGLIDKYGHIMLVDEADKMMKAKYDRMTEKGVICPFTCPCCSRTPLYCSWRYERFWRSFWNLWNASKDHH</sequence>
<evidence type="ECO:0000313" key="1">
    <source>
        <dbReference type="EMBL" id="GKT21761.1"/>
    </source>
</evidence>
<keyword evidence="2" id="KW-1185">Reference proteome</keyword>